<dbReference type="GO" id="GO:0016779">
    <property type="term" value="F:nucleotidyltransferase activity"/>
    <property type="evidence" value="ECO:0007669"/>
    <property type="project" value="InterPro"/>
</dbReference>
<dbReference type="InParanoid" id="A0A1Q3CSD3"/>
<reference evidence="9" key="1">
    <citation type="submission" date="2016-04" db="EMBL/GenBank/DDBJ databases">
        <title>Cephalotus genome sequencing.</title>
        <authorList>
            <person name="Fukushima K."/>
            <person name="Hasebe M."/>
            <person name="Fang X."/>
        </authorList>
    </citation>
    <scope>NUCLEOTIDE SEQUENCE [LARGE SCALE GENOMIC DNA]</scope>
    <source>
        <strain evidence="9">cv. St1</strain>
    </source>
</reference>
<dbReference type="PANTHER" id="PTHR43051:SF1">
    <property type="entry name" value="POLYNUCLEOTIDE ADENYLYLTRANSFERASE FAMILY PROTEIN"/>
    <property type="match status" value="1"/>
</dbReference>
<evidence type="ECO:0000259" key="6">
    <source>
        <dbReference type="Pfam" id="PF01743"/>
    </source>
</evidence>
<dbReference type="Proteomes" id="UP000187406">
    <property type="component" value="Unassembled WGS sequence"/>
</dbReference>
<dbReference type="InterPro" id="IPR002646">
    <property type="entry name" value="PolA_pol_head_dom"/>
</dbReference>
<dbReference type="STRING" id="3775.A0A1Q3CSD3"/>
<dbReference type="EMBL" id="BDDD01002780">
    <property type="protein sequence ID" value="GAV83041.1"/>
    <property type="molecule type" value="Genomic_DNA"/>
</dbReference>
<gene>
    <name evidence="8" type="ORF">CFOL_v3_26492</name>
</gene>
<dbReference type="OrthoDB" id="445712at2759"/>
<dbReference type="Pfam" id="PF12627">
    <property type="entry name" value="PolyA_pol_RNAbd"/>
    <property type="match status" value="1"/>
</dbReference>
<evidence type="ECO:0000313" key="9">
    <source>
        <dbReference type="Proteomes" id="UP000187406"/>
    </source>
</evidence>
<sequence length="697" mass="79445">MAMTILRAKRCLLSLLKAPTSVQQRCNHTATETQFHPGMGSNSVACQGGIDMRKWKKWDARLFGIHRGMIPQPPLTTLRILRGEGFDAYLVGGCVRDLLLKKIPKDFDIITTASLTQIRKRFHRAIIVGRRFPICRVKIKDYVVEVSSFETVAKHSAEKEKVLSSETPSGCDAKDFIRWRNSLQRDFTINSLFLDPFLNKIYDYTNGMRDLWSLKLQTLIPANLSFKEDCARIFRGLRIAARLGLSISKDTEIAIRNLSSSVLSLSKGRLMMEVNYMLGYGAAEPSLCLLQRFNLLESFLPSHAAYLHQHTTNKSAQNSIMLMKIFFNLDKLITCDRPSDCSLWVGLLAFHLALLKNPQDALVIQAFASVLYHGKWKDGIKFAREQHAIEKVVFVPEISGFSEVKSDEELTKDVSQLASLVQDSVGSFTDDVALKNQGVFLPKRIGEHVVQIFDVLVNNIESYVHERESFMIDYRLLGMGDLHETRFVIGKIVLETMSSGLVRKGGEFVKEKNNVQEGTEETCCQTLSGLEKHQIVVNNDKKRDLSSPNPEMKKEMAKKQKQVQKNCSLSQEIIIKELDIILEKGSQEEAKKHKEVETCRLPKEEINLFQSNMLDKDLCHIIHEEIIAERRKGDKKYQDRAKKSIKLVENIKVGKLYVDDFDQLAGLVKKMKADKTEKQKQKSIKPKYMPLSSLFRR</sequence>
<dbReference type="CDD" id="cd05398">
    <property type="entry name" value="NT_ClassII-CCAase"/>
    <property type="match status" value="1"/>
</dbReference>
<accession>A0A1Q3CSD3</accession>
<dbReference type="Gene3D" id="3.30.460.10">
    <property type="entry name" value="Beta Polymerase, domain 2"/>
    <property type="match status" value="1"/>
</dbReference>
<evidence type="ECO:0000313" key="8">
    <source>
        <dbReference type="EMBL" id="GAV83041.1"/>
    </source>
</evidence>
<proteinExistence type="inferred from homology"/>
<comment type="similarity">
    <text evidence="1 4">Belongs to the tRNA nucleotidyltransferase/poly(A) polymerase family.</text>
</comment>
<dbReference type="InterPro" id="IPR043519">
    <property type="entry name" value="NT_sf"/>
</dbReference>
<dbReference type="GO" id="GO:0001680">
    <property type="term" value="P:tRNA 3'-terminal CCA addition"/>
    <property type="evidence" value="ECO:0007669"/>
    <property type="project" value="UniProtKB-ARBA"/>
</dbReference>
<dbReference type="GO" id="GO:0003723">
    <property type="term" value="F:RNA binding"/>
    <property type="evidence" value="ECO:0007669"/>
    <property type="project" value="UniProtKB-KW"/>
</dbReference>
<keyword evidence="2 4" id="KW-0808">Transferase</keyword>
<dbReference type="Gene3D" id="1.10.3090.10">
    <property type="entry name" value="cca-adding enzyme, domain 2"/>
    <property type="match status" value="1"/>
</dbReference>
<dbReference type="SUPFAM" id="SSF81891">
    <property type="entry name" value="Poly A polymerase C-terminal region-like"/>
    <property type="match status" value="1"/>
</dbReference>
<evidence type="ECO:0000256" key="2">
    <source>
        <dbReference type="ARBA" id="ARBA00022679"/>
    </source>
</evidence>
<evidence type="ECO:0000256" key="5">
    <source>
        <dbReference type="SAM" id="MobiDB-lite"/>
    </source>
</evidence>
<keyword evidence="3" id="KW-0547">Nucleotide-binding</keyword>
<dbReference type="PANTHER" id="PTHR43051">
    <property type="entry name" value="POLYNUCLEOTIDE ADENYLYLTRANSFERASE FAMILY PROTEIN"/>
    <property type="match status" value="1"/>
</dbReference>
<dbReference type="Pfam" id="PF01743">
    <property type="entry name" value="PolyA_pol"/>
    <property type="match status" value="1"/>
</dbReference>
<feature type="domain" description="tRNA nucleotidyltransferase/poly(A) polymerase RNA and SrmB- binding" evidence="7">
    <location>
        <begin position="244"/>
        <end position="306"/>
    </location>
</feature>
<evidence type="ECO:0000259" key="7">
    <source>
        <dbReference type="Pfam" id="PF12627"/>
    </source>
</evidence>
<dbReference type="GO" id="GO:0000166">
    <property type="term" value="F:nucleotide binding"/>
    <property type="evidence" value="ECO:0007669"/>
    <property type="project" value="UniProtKB-KW"/>
</dbReference>
<feature type="domain" description="Poly A polymerase head" evidence="6">
    <location>
        <begin position="88"/>
        <end position="213"/>
    </location>
</feature>
<organism evidence="8 9">
    <name type="scientific">Cephalotus follicularis</name>
    <name type="common">Albany pitcher plant</name>
    <dbReference type="NCBI Taxonomy" id="3775"/>
    <lineage>
        <taxon>Eukaryota</taxon>
        <taxon>Viridiplantae</taxon>
        <taxon>Streptophyta</taxon>
        <taxon>Embryophyta</taxon>
        <taxon>Tracheophyta</taxon>
        <taxon>Spermatophyta</taxon>
        <taxon>Magnoliopsida</taxon>
        <taxon>eudicotyledons</taxon>
        <taxon>Gunneridae</taxon>
        <taxon>Pentapetalae</taxon>
        <taxon>rosids</taxon>
        <taxon>fabids</taxon>
        <taxon>Oxalidales</taxon>
        <taxon>Cephalotaceae</taxon>
        <taxon>Cephalotus</taxon>
    </lineage>
</organism>
<feature type="region of interest" description="Disordered" evidence="5">
    <location>
        <begin position="675"/>
        <end position="697"/>
    </location>
</feature>
<dbReference type="InterPro" id="IPR032828">
    <property type="entry name" value="PolyA_RNA-bd"/>
</dbReference>
<dbReference type="FunCoup" id="A0A1Q3CSD3">
    <property type="interactions" value="658"/>
</dbReference>
<dbReference type="InterPro" id="IPR052191">
    <property type="entry name" value="tRNA_ntf/polyA_polymerase_I"/>
</dbReference>
<dbReference type="SUPFAM" id="SSF81301">
    <property type="entry name" value="Nucleotidyltransferase"/>
    <property type="match status" value="1"/>
</dbReference>
<name>A0A1Q3CSD3_CEPFO</name>
<dbReference type="AlphaFoldDB" id="A0A1Q3CSD3"/>
<evidence type="ECO:0000256" key="3">
    <source>
        <dbReference type="ARBA" id="ARBA00022741"/>
    </source>
</evidence>
<evidence type="ECO:0000256" key="4">
    <source>
        <dbReference type="RuleBase" id="RU003953"/>
    </source>
</evidence>
<protein>
    <submittedName>
        <fullName evidence="8">PolyA_pol domain-containing protein/PolyA_pol_RNAbd domain-containing protein</fullName>
    </submittedName>
</protein>
<comment type="caution">
    <text evidence="8">The sequence shown here is derived from an EMBL/GenBank/DDBJ whole genome shotgun (WGS) entry which is preliminary data.</text>
</comment>
<evidence type="ECO:0000256" key="1">
    <source>
        <dbReference type="ARBA" id="ARBA00007265"/>
    </source>
</evidence>
<keyword evidence="4" id="KW-0694">RNA-binding</keyword>
<keyword evidence="9" id="KW-1185">Reference proteome</keyword>